<dbReference type="PANTHER" id="PTHR12412:SF2">
    <property type="entry name" value="NUCLEAR CAP-BINDING PROTEIN SUBUNIT 1"/>
    <property type="match status" value="1"/>
</dbReference>
<keyword evidence="3" id="KW-1185">Reference proteome</keyword>
<dbReference type="AlphaFoldDB" id="A0A8H7GVL6"/>
<accession>A0A8H7GVL6</accession>
<gene>
    <name evidence="2" type="ORF">HF325_002732</name>
</gene>
<dbReference type="InterPro" id="IPR027159">
    <property type="entry name" value="CBP80"/>
</dbReference>
<feature type="domain" description="MIF4G-like type 2" evidence="1">
    <location>
        <begin position="77"/>
        <end position="265"/>
    </location>
</feature>
<protein>
    <recommendedName>
        <fullName evidence="1">MIF4G-like type 2 domain-containing protein</fullName>
    </recommendedName>
</protein>
<dbReference type="SUPFAM" id="SSF48371">
    <property type="entry name" value="ARM repeat"/>
    <property type="match status" value="1"/>
</dbReference>
<evidence type="ECO:0000313" key="3">
    <source>
        <dbReference type="Proteomes" id="UP000649328"/>
    </source>
</evidence>
<dbReference type="GO" id="GO:0005846">
    <property type="term" value="C:nuclear cap binding complex"/>
    <property type="evidence" value="ECO:0007669"/>
    <property type="project" value="InterPro"/>
</dbReference>
<dbReference type="EMBL" id="JACBPP010000003">
    <property type="protein sequence ID" value="KAF8003487.1"/>
    <property type="molecule type" value="Genomic_DNA"/>
</dbReference>
<dbReference type="GO" id="GO:0005634">
    <property type="term" value="C:nucleus"/>
    <property type="evidence" value="ECO:0007669"/>
    <property type="project" value="TreeGrafter"/>
</dbReference>
<reference evidence="2" key="1">
    <citation type="submission" date="2020-10" db="EMBL/GenBank/DDBJ databases">
        <title>The Whole-Genome Sequence of Metschnikowia persimmonesis, a Novel Endophytic Yeast Species Isolated from Medicinal Plant Diospyros kaki Thumb.</title>
        <authorList>
            <person name="Rahmat E."/>
            <person name="Kang Y."/>
        </authorList>
    </citation>
    <scope>NUCLEOTIDE SEQUENCE</scope>
    <source>
        <strain evidence="2">KIOM G15050</strain>
    </source>
</reference>
<organism evidence="2 3">
    <name type="scientific">Metschnikowia pulcherrima</name>
    <dbReference type="NCBI Taxonomy" id="27326"/>
    <lineage>
        <taxon>Eukaryota</taxon>
        <taxon>Fungi</taxon>
        <taxon>Dikarya</taxon>
        <taxon>Ascomycota</taxon>
        <taxon>Saccharomycotina</taxon>
        <taxon>Pichiomycetes</taxon>
        <taxon>Metschnikowiaceae</taxon>
        <taxon>Metschnikowia</taxon>
    </lineage>
</organism>
<dbReference type="Proteomes" id="UP000649328">
    <property type="component" value="Unassembled WGS sequence"/>
</dbReference>
<dbReference type="GO" id="GO:0003729">
    <property type="term" value="F:mRNA binding"/>
    <property type="evidence" value="ECO:0007669"/>
    <property type="project" value="TreeGrafter"/>
</dbReference>
<sequence length="308" mass="35602">MTQDENGEARVVALNEFYQYLDISLFPQSTEYMINYDYQLYGGESEDLKHIITTSIHNRVESIRQNPMVSAQEELIYEFSNPQMPLNEVANKLYDFIIANWRSNEQFNEMVNETVEAIKSSVVNVNTEQVMINLIFQTYAYIGSRSIYSVVSIINRDVAKLKYISGMQVTEEDYRVSGNDFIFPELNLTQEDVDLRQTWIVDSILRIWVHQPQVAFLILEYLIEFRILNPQLLIRKALSSDHNLIINNVSCMESMNRVLSGSAKSENFKDVILLLFSLIVDNLNATLKNLAPEDPSEEPRPDHQGLLQ</sequence>
<name>A0A8H7GVL6_9ASCO</name>
<dbReference type="Gene3D" id="1.25.40.180">
    <property type="match status" value="1"/>
</dbReference>
<dbReference type="InterPro" id="IPR015174">
    <property type="entry name" value="MIF4G-like_typ-2"/>
</dbReference>
<dbReference type="GO" id="GO:0006406">
    <property type="term" value="P:mRNA export from nucleus"/>
    <property type="evidence" value="ECO:0007669"/>
    <property type="project" value="InterPro"/>
</dbReference>
<dbReference type="OrthoDB" id="10252707at2759"/>
<dbReference type="Pfam" id="PF09090">
    <property type="entry name" value="MIF4G_like_2"/>
    <property type="match status" value="1"/>
</dbReference>
<dbReference type="PANTHER" id="PTHR12412">
    <property type="entry name" value="CAP BINDING PROTEIN"/>
    <property type="match status" value="1"/>
</dbReference>
<proteinExistence type="predicted"/>
<dbReference type="InterPro" id="IPR016024">
    <property type="entry name" value="ARM-type_fold"/>
</dbReference>
<dbReference type="GO" id="GO:0000339">
    <property type="term" value="F:RNA cap binding"/>
    <property type="evidence" value="ECO:0007669"/>
    <property type="project" value="InterPro"/>
</dbReference>
<comment type="caution">
    <text evidence="2">The sequence shown here is derived from an EMBL/GenBank/DDBJ whole genome shotgun (WGS) entry which is preliminary data.</text>
</comment>
<evidence type="ECO:0000313" key="2">
    <source>
        <dbReference type="EMBL" id="KAF8003487.1"/>
    </source>
</evidence>
<dbReference type="GO" id="GO:0000184">
    <property type="term" value="P:nuclear-transcribed mRNA catabolic process, nonsense-mediated decay"/>
    <property type="evidence" value="ECO:0007669"/>
    <property type="project" value="TreeGrafter"/>
</dbReference>
<evidence type="ECO:0000259" key="1">
    <source>
        <dbReference type="Pfam" id="PF09090"/>
    </source>
</evidence>